<gene>
    <name evidence="1" type="ORF">GCM10010324_32530</name>
</gene>
<protein>
    <submittedName>
        <fullName evidence="1">Uncharacterized protein</fullName>
    </submittedName>
</protein>
<evidence type="ECO:0000313" key="1">
    <source>
        <dbReference type="EMBL" id="GGX84431.1"/>
    </source>
</evidence>
<evidence type="ECO:0000313" key="2">
    <source>
        <dbReference type="Proteomes" id="UP000659223"/>
    </source>
</evidence>
<sequence>MKGAAVRLWVWWCLHGQFSRLVRALWPGRRRAYVVTEEPARLEESWRLLQLRIKVVAVPHTSGPPALKRLPGCTCDAQGALGPSSHALG</sequence>
<reference evidence="2" key="1">
    <citation type="journal article" date="2019" name="Int. J. Syst. Evol. Microbiol.">
        <title>The Global Catalogue of Microorganisms (GCM) 10K type strain sequencing project: providing services to taxonomists for standard genome sequencing and annotation.</title>
        <authorList>
            <consortium name="The Broad Institute Genomics Platform"/>
            <consortium name="The Broad Institute Genome Sequencing Center for Infectious Disease"/>
            <person name="Wu L."/>
            <person name="Ma J."/>
        </authorList>
    </citation>
    <scope>NUCLEOTIDE SEQUENCE [LARGE SCALE GENOMIC DNA]</scope>
    <source>
        <strain evidence="2">JCM 4586</strain>
    </source>
</reference>
<organism evidence="1 2">
    <name type="scientific">Streptomyces hiroshimensis</name>
    <dbReference type="NCBI Taxonomy" id="66424"/>
    <lineage>
        <taxon>Bacteria</taxon>
        <taxon>Bacillati</taxon>
        <taxon>Actinomycetota</taxon>
        <taxon>Actinomycetes</taxon>
        <taxon>Kitasatosporales</taxon>
        <taxon>Streptomycetaceae</taxon>
        <taxon>Streptomyces</taxon>
    </lineage>
</organism>
<dbReference type="RefSeq" id="WP_190022379.1">
    <property type="nucleotide sequence ID" value="NZ_BMUT01000006.1"/>
</dbReference>
<dbReference type="EMBL" id="BMUT01000006">
    <property type="protein sequence ID" value="GGX84431.1"/>
    <property type="molecule type" value="Genomic_DNA"/>
</dbReference>
<comment type="caution">
    <text evidence="1">The sequence shown here is derived from an EMBL/GenBank/DDBJ whole genome shotgun (WGS) entry which is preliminary data.</text>
</comment>
<name>A0ABQ2YIS9_9ACTN</name>
<dbReference type="Proteomes" id="UP000659223">
    <property type="component" value="Unassembled WGS sequence"/>
</dbReference>
<keyword evidence="2" id="KW-1185">Reference proteome</keyword>
<proteinExistence type="predicted"/>
<accession>A0ABQ2YIS9</accession>